<dbReference type="GO" id="GO:0006298">
    <property type="term" value="P:mismatch repair"/>
    <property type="evidence" value="ECO:0007669"/>
    <property type="project" value="TreeGrafter"/>
</dbReference>
<dbReference type="Pfam" id="PF10403">
    <property type="entry name" value="BHD_1"/>
    <property type="match status" value="1"/>
</dbReference>
<dbReference type="Gene3D" id="3.90.260.10">
    <property type="entry name" value="Transglutaminase-like"/>
    <property type="match status" value="1"/>
</dbReference>
<accession>H2B1S7</accession>
<dbReference type="EMBL" id="HE650831">
    <property type="protein sequence ID" value="CCF60577.1"/>
    <property type="molecule type" value="Genomic_DNA"/>
</dbReference>
<keyword evidence="8" id="KW-1185">Reference proteome</keyword>
<name>H2B1S7_KAZAF</name>
<dbReference type="GO" id="GO:0000111">
    <property type="term" value="C:nucleotide-excision repair factor 2 complex"/>
    <property type="evidence" value="ECO:0007669"/>
    <property type="project" value="TreeGrafter"/>
</dbReference>
<dbReference type="InterPro" id="IPR004583">
    <property type="entry name" value="DNA_repair_Rad4"/>
</dbReference>
<evidence type="ECO:0000313" key="8">
    <source>
        <dbReference type="Proteomes" id="UP000005220"/>
    </source>
</evidence>
<reference evidence="7 8" key="1">
    <citation type="journal article" date="2011" name="Proc. Natl. Acad. Sci. U.S.A.">
        <title>Evolutionary erosion of yeast sex chromosomes by mating-type switching accidents.</title>
        <authorList>
            <person name="Gordon J.L."/>
            <person name="Armisen D."/>
            <person name="Proux-Wera E."/>
            <person name="Oheigeartaigh S.S."/>
            <person name="Byrne K.P."/>
            <person name="Wolfe K.H."/>
        </authorList>
    </citation>
    <scope>NUCLEOTIDE SEQUENCE [LARGE SCALE GENOMIC DNA]</scope>
    <source>
        <strain evidence="8">ATCC 22294 / BCRC 22015 / CBS 2517 / CECT 1963 / NBRC 1671 / NRRL Y-8276</strain>
    </source>
</reference>
<feature type="domain" description="Rad4 beta-hairpin" evidence="6">
    <location>
        <begin position="509"/>
        <end position="564"/>
    </location>
</feature>
<dbReference type="Proteomes" id="UP000005220">
    <property type="component" value="Chromosome 11"/>
</dbReference>
<dbReference type="STRING" id="1071382.H2B1S7"/>
<dbReference type="OrthoDB" id="300780at2759"/>
<dbReference type="GO" id="GO:0003684">
    <property type="term" value="F:damaged DNA binding"/>
    <property type="evidence" value="ECO:0007669"/>
    <property type="project" value="InterPro"/>
</dbReference>
<evidence type="ECO:0000256" key="3">
    <source>
        <dbReference type="ARBA" id="ARBA00022763"/>
    </source>
</evidence>
<dbReference type="InterPro" id="IPR018328">
    <property type="entry name" value="Rad4_beta-hairpin_dom3"/>
</dbReference>
<dbReference type="HOGENOM" id="CLU_028212_0_0_1"/>
<comment type="subcellular location">
    <subcellularLocation>
        <location evidence="1">Nucleus</location>
    </subcellularLocation>
</comment>
<evidence type="ECO:0000313" key="7">
    <source>
        <dbReference type="EMBL" id="CCF60577.1"/>
    </source>
</evidence>
<dbReference type="PANTHER" id="PTHR12135">
    <property type="entry name" value="DNA REPAIR PROTEIN XP-C / RAD4"/>
    <property type="match status" value="1"/>
</dbReference>
<dbReference type="GO" id="GO:0003697">
    <property type="term" value="F:single-stranded DNA binding"/>
    <property type="evidence" value="ECO:0007669"/>
    <property type="project" value="TreeGrafter"/>
</dbReference>
<dbReference type="GO" id="GO:0005737">
    <property type="term" value="C:cytoplasm"/>
    <property type="evidence" value="ECO:0007669"/>
    <property type="project" value="TreeGrafter"/>
</dbReference>
<evidence type="ECO:0000256" key="2">
    <source>
        <dbReference type="ARBA" id="ARBA00009525"/>
    </source>
</evidence>
<dbReference type="InterPro" id="IPR018326">
    <property type="entry name" value="Rad4_beta-hairpin_dom1"/>
</dbReference>
<dbReference type="KEGG" id="kaf:KAFR_0K02230"/>
<dbReference type="InterPro" id="IPR036985">
    <property type="entry name" value="Transglutaminase-like_sf"/>
</dbReference>
<evidence type="ECO:0000259" key="6">
    <source>
        <dbReference type="SMART" id="SM01031"/>
    </source>
</evidence>
<organism evidence="7 8">
    <name type="scientific">Kazachstania africana (strain ATCC 22294 / BCRC 22015 / CBS 2517 / CECT 1963 / NBRC 1671 / NRRL Y-8276)</name>
    <name type="common">Yeast</name>
    <name type="synonym">Kluyveromyces africanus</name>
    <dbReference type="NCBI Taxonomy" id="1071382"/>
    <lineage>
        <taxon>Eukaryota</taxon>
        <taxon>Fungi</taxon>
        <taxon>Dikarya</taxon>
        <taxon>Ascomycota</taxon>
        <taxon>Saccharomycotina</taxon>
        <taxon>Saccharomycetes</taxon>
        <taxon>Saccharomycetales</taxon>
        <taxon>Saccharomycetaceae</taxon>
        <taxon>Kazachstania</taxon>
    </lineage>
</organism>
<dbReference type="InterPro" id="IPR018327">
    <property type="entry name" value="BHD_2"/>
</dbReference>
<dbReference type="Pfam" id="PF10405">
    <property type="entry name" value="BHD_3"/>
    <property type="match status" value="1"/>
</dbReference>
<dbReference type="FunCoup" id="H2B1S7">
    <property type="interactions" value="102"/>
</dbReference>
<protein>
    <recommendedName>
        <fullName evidence="6">Rad4 beta-hairpin domain-containing protein</fullName>
    </recommendedName>
</protein>
<dbReference type="GO" id="GO:0006289">
    <property type="term" value="P:nucleotide-excision repair"/>
    <property type="evidence" value="ECO:0007669"/>
    <property type="project" value="EnsemblFungi"/>
</dbReference>
<gene>
    <name evidence="7" type="primary">KAFR0K02230</name>
    <name evidence="7" type="ORF">KAFR_0K02230</name>
</gene>
<dbReference type="Pfam" id="PF03835">
    <property type="entry name" value="Rad4"/>
    <property type="match status" value="1"/>
</dbReference>
<keyword evidence="3" id="KW-0227">DNA damage</keyword>
<evidence type="ECO:0000256" key="4">
    <source>
        <dbReference type="ARBA" id="ARBA00023204"/>
    </source>
</evidence>
<keyword evidence="5" id="KW-0539">Nucleus</keyword>
<dbReference type="GO" id="GO:0071942">
    <property type="term" value="C:XPC complex"/>
    <property type="evidence" value="ECO:0007669"/>
    <property type="project" value="TreeGrafter"/>
</dbReference>
<evidence type="ECO:0000256" key="1">
    <source>
        <dbReference type="ARBA" id="ARBA00004123"/>
    </source>
</evidence>
<dbReference type="InParanoid" id="H2B1S7"/>
<sequence>MPPVKRLFTDEEDERYFKRGNITEIDSQIDADIDEYFAAGSSETEYDNEQDFLKEYQENGEDNEEILDDIEWEDIPLERSNEEQDLTITIDKRDQSRKKRLEARRRNSILRQKILEIRKIQFGLHLVMIPILLRTLQNRVDWCKDQRLNRRLFKSVPKLIVKKFKKDIFSTTGEIGKLRTLLLGLIFWFRSNYKINSNGFRQNFIRLAYLLKFNSSSSGYTKKFLDIMNGQEKYYGSRPILDKEDPIETIRSMAKKKMANRDILVIFFLIILKNTLPTYQKLSLCFALPLINYKSPINLKHIASQMENGEGQVPNKFDSDLLEPYFWIELTMAGADEKMIIIDPIVHLEKDQMVSKVQIDERVSFFQPLDDFKLNINQDFTYVVSIDMDTEVITDVSPRYLGNLCYRYFDFPPDSVYRRSRSYLSYLWFEKYLKALNKVEDVKGRTIMKSIAFKHYSVPTTLKELRQSENFVTMEQLNAHQQINFSGSRPPLLFRNKVPLYWKDQVINLKSEQHWLILGRRLKAAMRPRRMKKHVNNRKYEIKGLYSFDQTLPSLRLPNTIVDPETGSRKQIEDVNYYKNKYGHVEIYCDSLKPKGFEFFQLDPNGKIKALIKQYNKKIKGKHSLMPFIKYVEVVSGFDFKQKRGFAIPLINKILVKENDLDRIRPLVQESNELEGLQCWRKFLSRMSISNRLEAQYGDA</sequence>
<evidence type="ECO:0000256" key="5">
    <source>
        <dbReference type="ARBA" id="ARBA00023242"/>
    </source>
</evidence>
<dbReference type="SMART" id="SM01031">
    <property type="entry name" value="BHD_2"/>
    <property type="match status" value="1"/>
</dbReference>
<proteinExistence type="inferred from homology"/>
<dbReference type="PANTHER" id="PTHR12135:SF2">
    <property type="entry name" value="DNA REPAIR PROTEIN RAD34"/>
    <property type="match status" value="1"/>
</dbReference>
<dbReference type="GeneID" id="13886766"/>
<comment type="similarity">
    <text evidence="2">Belongs to the XPC family.</text>
</comment>
<keyword evidence="4" id="KW-0234">DNA repair</keyword>
<dbReference type="RefSeq" id="XP_003959712.1">
    <property type="nucleotide sequence ID" value="XM_003959663.1"/>
</dbReference>
<dbReference type="eggNOG" id="KOG2179">
    <property type="taxonomic scope" value="Eukaryota"/>
</dbReference>
<dbReference type="InterPro" id="IPR018325">
    <property type="entry name" value="Rad4/PNGase_transGLS-fold"/>
</dbReference>
<dbReference type="AlphaFoldDB" id="H2B1S7"/>